<sequence>MVRLALDDVAVGKAFAGGGSMPGVASSVVGIALVFVAAVAIVAFVVFNCADGMNDSVVE</sequence>
<comment type="caution">
    <text evidence="2">The sequence shown here is derived from an EMBL/GenBank/DDBJ whole genome shotgun (WGS) entry which is preliminary data.</text>
</comment>
<name>A0A6G1BS60_9ORYZ</name>
<dbReference type="EMBL" id="SPHZ02000011">
    <property type="protein sequence ID" value="KAF0890696.1"/>
    <property type="molecule type" value="Genomic_DNA"/>
</dbReference>
<keyword evidence="1" id="KW-0472">Membrane</keyword>
<dbReference type="AlphaFoldDB" id="A0A6G1BS60"/>
<feature type="transmembrane region" description="Helical" evidence="1">
    <location>
        <begin position="24"/>
        <end position="47"/>
    </location>
</feature>
<reference evidence="2 3" key="1">
    <citation type="submission" date="2019-11" db="EMBL/GenBank/DDBJ databases">
        <title>Whole genome sequence of Oryza granulata.</title>
        <authorList>
            <person name="Li W."/>
        </authorList>
    </citation>
    <scope>NUCLEOTIDE SEQUENCE [LARGE SCALE GENOMIC DNA]</scope>
    <source>
        <strain evidence="3">cv. Menghai</strain>
        <tissue evidence="2">Leaf</tissue>
    </source>
</reference>
<keyword evidence="3" id="KW-1185">Reference proteome</keyword>
<evidence type="ECO:0000313" key="3">
    <source>
        <dbReference type="Proteomes" id="UP000479710"/>
    </source>
</evidence>
<keyword evidence="1" id="KW-0812">Transmembrane</keyword>
<proteinExistence type="predicted"/>
<gene>
    <name evidence="2" type="ORF">E2562_004200</name>
</gene>
<dbReference type="Proteomes" id="UP000479710">
    <property type="component" value="Unassembled WGS sequence"/>
</dbReference>
<evidence type="ECO:0000313" key="2">
    <source>
        <dbReference type="EMBL" id="KAF0890696.1"/>
    </source>
</evidence>
<organism evidence="2 3">
    <name type="scientific">Oryza meyeriana var. granulata</name>
    <dbReference type="NCBI Taxonomy" id="110450"/>
    <lineage>
        <taxon>Eukaryota</taxon>
        <taxon>Viridiplantae</taxon>
        <taxon>Streptophyta</taxon>
        <taxon>Embryophyta</taxon>
        <taxon>Tracheophyta</taxon>
        <taxon>Spermatophyta</taxon>
        <taxon>Magnoliopsida</taxon>
        <taxon>Liliopsida</taxon>
        <taxon>Poales</taxon>
        <taxon>Poaceae</taxon>
        <taxon>BOP clade</taxon>
        <taxon>Oryzoideae</taxon>
        <taxon>Oryzeae</taxon>
        <taxon>Oryzinae</taxon>
        <taxon>Oryza</taxon>
        <taxon>Oryza meyeriana</taxon>
    </lineage>
</organism>
<accession>A0A6G1BS60</accession>
<keyword evidence="1" id="KW-1133">Transmembrane helix</keyword>
<evidence type="ECO:0000256" key="1">
    <source>
        <dbReference type="SAM" id="Phobius"/>
    </source>
</evidence>
<protein>
    <submittedName>
        <fullName evidence="2">Uncharacterized protein</fullName>
    </submittedName>
</protein>